<sequence length="48" mass="5109">MNRLQTVPKGPVLQSFFVLGSIGNAAFAWDSGSTPTPNKKIISKGLHP</sequence>
<organism evidence="1 2">
    <name type="scientific">Bhargavaea cecembensis DSE10</name>
    <dbReference type="NCBI Taxonomy" id="1235279"/>
    <lineage>
        <taxon>Bacteria</taxon>
        <taxon>Bacillati</taxon>
        <taxon>Bacillota</taxon>
        <taxon>Bacilli</taxon>
        <taxon>Bacillales</taxon>
        <taxon>Caryophanaceae</taxon>
        <taxon>Bhargavaea</taxon>
    </lineage>
</organism>
<comment type="caution">
    <text evidence="1">The sequence shown here is derived from an EMBL/GenBank/DDBJ whole genome shotgun (WGS) entry which is preliminary data.</text>
</comment>
<reference evidence="1 2" key="1">
    <citation type="journal article" date="2013" name="Genome Announc.">
        <title>Draft Genome Sequence of Bhargavaea cecembensis Strain DSE10T, Isolated from a Deep-Sea Sediment Sample Collected at a Depth of 5,904 m from the Chagos-Laccadive Ridge System in the Indian Ocean.</title>
        <authorList>
            <person name="Shivaji S."/>
            <person name="Ara S."/>
            <person name="Begum Z."/>
            <person name="Ruth M."/>
            <person name="Singh A."/>
            <person name="Kumar Pinnaka A."/>
        </authorList>
    </citation>
    <scope>NUCLEOTIDE SEQUENCE [LARGE SCALE GENOMIC DNA]</scope>
    <source>
        <strain evidence="1 2">DSE10</strain>
    </source>
</reference>
<protein>
    <submittedName>
        <fullName evidence="1">Uncharacterized protein</fullName>
    </submittedName>
</protein>
<gene>
    <name evidence="1" type="ORF">C772_02152</name>
</gene>
<evidence type="ECO:0000313" key="2">
    <source>
        <dbReference type="Proteomes" id="UP000011919"/>
    </source>
</evidence>
<evidence type="ECO:0000313" key="1">
    <source>
        <dbReference type="EMBL" id="EMR05881.1"/>
    </source>
</evidence>
<proteinExistence type="predicted"/>
<dbReference type="EMBL" id="AOFT01000010">
    <property type="protein sequence ID" value="EMR05881.1"/>
    <property type="molecule type" value="Genomic_DNA"/>
</dbReference>
<name>M7NFC0_9BACL</name>
<dbReference type="AlphaFoldDB" id="M7NFC0"/>
<keyword evidence="2" id="KW-1185">Reference proteome</keyword>
<dbReference type="Proteomes" id="UP000011919">
    <property type="component" value="Unassembled WGS sequence"/>
</dbReference>
<accession>M7NFC0</accession>
<dbReference type="STRING" id="1235279.C772_02152"/>